<feature type="region of interest" description="Disordered" evidence="1">
    <location>
        <begin position="39"/>
        <end position="110"/>
    </location>
</feature>
<dbReference type="InterPro" id="IPR036869">
    <property type="entry name" value="J_dom_sf"/>
</dbReference>
<feature type="compositionally biased region" description="Basic residues" evidence="1">
    <location>
        <begin position="90"/>
        <end position="101"/>
    </location>
</feature>
<evidence type="ECO:0000313" key="3">
    <source>
        <dbReference type="EMBL" id="KAF0753019.1"/>
    </source>
</evidence>
<evidence type="ECO:0000256" key="1">
    <source>
        <dbReference type="SAM" id="MobiDB-lite"/>
    </source>
</evidence>
<dbReference type="Gene3D" id="1.10.287.110">
    <property type="entry name" value="DnaJ domain"/>
    <property type="match status" value="1"/>
</dbReference>
<dbReference type="SUPFAM" id="SSF46565">
    <property type="entry name" value="Chaperone J-domain"/>
    <property type="match status" value="1"/>
</dbReference>
<dbReference type="GO" id="GO:0030544">
    <property type="term" value="F:Hsp70 protein binding"/>
    <property type="evidence" value="ECO:0007669"/>
    <property type="project" value="TreeGrafter"/>
</dbReference>
<evidence type="ECO:0000313" key="4">
    <source>
        <dbReference type="Proteomes" id="UP000478052"/>
    </source>
</evidence>
<dbReference type="AlphaFoldDB" id="A0A6G0YCE2"/>
<dbReference type="GO" id="GO:0005789">
    <property type="term" value="C:endoplasmic reticulum membrane"/>
    <property type="evidence" value="ECO:0007669"/>
    <property type="project" value="TreeGrafter"/>
</dbReference>
<dbReference type="PRINTS" id="PR00625">
    <property type="entry name" value="JDOMAIN"/>
</dbReference>
<dbReference type="EMBL" id="VUJU01004857">
    <property type="protein sequence ID" value="KAF0753019.1"/>
    <property type="molecule type" value="Genomic_DNA"/>
</dbReference>
<dbReference type="OrthoDB" id="8830751at2759"/>
<gene>
    <name evidence="3" type="ORF">FWK35_00023331</name>
</gene>
<dbReference type="InterPro" id="IPR001623">
    <property type="entry name" value="DnaJ_domain"/>
</dbReference>
<dbReference type="InterPro" id="IPR051100">
    <property type="entry name" value="DnaJ_subfamily_B/C"/>
</dbReference>
<protein>
    <submittedName>
        <fullName evidence="3">DnaJ subfamily B member 14-like</fullName>
    </submittedName>
</protein>
<keyword evidence="4" id="KW-1185">Reference proteome</keyword>
<dbReference type="PROSITE" id="PS50076">
    <property type="entry name" value="DNAJ_2"/>
    <property type="match status" value="1"/>
</dbReference>
<dbReference type="SMART" id="SM00271">
    <property type="entry name" value="DnaJ"/>
    <property type="match status" value="1"/>
</dbReference>
<comment type="caution">
    <text evidence="3">The sequence shown here is derived from an EMBL/GenBank/DDBJ whole genome shotgun (WGS) entry which is preliminary data.</text>
</comment>
<dbReference type="GO" id="GO:0071218">
    <property type="term" value="P:cellular response to misfolded protein"/>
    <property type="evidence" value="ECO:0007669"/>
    <property type="project" value="TreeGrafter"/>
</dbReference>
<evidence type="ECO:0000259" key="2">
    <source>
        <dbReference type="PROSITE" id="PS50076"/>
    </source>
</evidence>
<dbReference type="Proteomes" id="UP000478052">
    <property type="component" value="Unassembled WGS sequence"/>
</dbReference>
<organism evidence="3 4">
    <name type="scientific">Aphis craccivora</name>
    <name type="common">Cowpea aphid</name>
    <dbReference type="NCBI Taxonomy" id="307492"/>
    <lineage>
        <taxon>Eukaryota</taxon>
        <taxon>Metazoa</taxon>
        <taxon>Ecdysozoa</taxon>
        <taxon>Arthropoda</taxon>
        <taxon>Hexapoda</taxon>
        <taxon>Insecta</taxon>
        <taxon>Pterygota</taxon>
        <taxon>Neoptera</taxon>
        <taxon>Paraneoptera</taxon>
        <taxon>Hemiptera</taxon>
        <taxon>Sternorrhyncha</taxon>
        <taxon>Aphidomorpha</taxon>
        <taxon>Aphidoidea</taxon>
        <taxon>Aphididae</taxon>
        <taxon>Aphidini</taxon>
        <taxon>Aphis</taxon>
        <taxon>Aphis</taxon>
    </lineage>
</organism>
<feature type="non-terminal residue" evidence="3">
    <location>
        <position position="332"/>
    </location>
</feature>
<name>A0A6G0YCE2_APHCR</name>
<feature type="domain" description="J" evidence="2">
    <location>
        <begin position="188"/>
        <end position="252"/>
    </location>
</feature>
<dbReference type="PANTHER" id="PTHR43908:SF3">
    <property type="entry name" value="AT29763P-RELATED"/>
    <property type="match status" value="1"/>
</dbReference>
<reference evidence="3 4" key="1">
    <citation type="submission" date="2019-08" db="EMBL/GenBank/DDBJ databases">
        <title>Whole genome of Aphis craccivora.</title>
        <authorList>
            <person name="Voronova N.V."/>
            <person name="Shulinski R.S."/>
            <person name="Bandarenka Y.V."/>
            <person name="Zhorov D.G."/>
            <person name="Warner D."/>
        </authorList>
    </citation>
    <scope>NUCLEOTIDE SEQUENCE [LARGE SCALE GENOMIC DNA]</scope>
    <source>
        <strain evidence="3">180601</strain>
        <tissue evidence="3">Whole Body</tissue>
    </source>
</reference>
<dbReference type="Pfam" id="PF00226">
    <property type="entry name" value="DnaJ"/>
    <property type="match status" value="1"/>
</dbReference>
<accession>A0A6G0YCE2</accession>
<dbReference type="CDD" id="cd06257">
    <property type="entry name" value="DnaJ"/>
    <property type="match status" value="1"/>
</dbReference>
<feature type="compositionally biased region" description="Low complexity" evidence="1">
    <location>
        <begin position="72"/>
        <end position="86"/>
    </location>
</feature>
<proteinExistence type="predicted"/>
<feature type="compositionally biased region" description="Polar residues" evidence="1">
    <location>
        <begin position="39"/>
        <end position="52"/>
    </location>
</feature>
<dbReference type="PANTHER" id="PTHR43908">
    <property type="entry name" value="AT29763P-RELATED"/>
    <property type="match status" value="1"/>
</dbReference>
<sequence length="332" mass="38582">MESNRDEASRCIEIARRFIKKKDLDNAWKFSIKANKMYPSSETKSLVSTLKSSIKDSNQRSTKQNQSDHSDSSYNGDDSNSSSSSDYKTKKPTKKSRRSRKPSTTFSQKMFKEMNKDESFKCLERAEEFMKTKQFDKAEKFVLKSKKLFPIPGADELLQQIQEIKSTIYPEYTEEQANIVKKVKNSKNHYTMLNIKTTASIPEIKKAYKKLALLLHPDKNSAPGSSEVFKDVSNAVDTLCDYTKRKIYDQTLTKPKPSTSTTTNYPQSSCRYQSPYYYTRNRSTHSSYTFRRSPSLKSSDLDDDDCNVYDDYEDYINAHNEYNEFNGFDYYE</sequence>